<organism evidence="1 2">
    <name type="scientific">Eiseniibacteriota bacterium</name>
    <dbReference type="NCBI Taxonomy" id="2212470"/>
    <lineage>
        <taxon>Bacteria</taxon>
        <taxon>Candidatus Eiseniibacteriota</taxon>
    </lineage>
</organism>
<evidence type="ECO:0000313" key="1">
    <source>
        <dbReference type="EMBL" id="TMQ60196.1"/>
    </source>
</evidence>
<sequence length="399" mass="43740">MTDTEGAAFGTAVASVFLFLVMSADALAQPIPLNAKAIWAHESRVVLAATDSLAVEEGYVLSFLSRKKTVATAVVSAVYDGLAVATLASGSLKRVKKLQDLRIMAERPPVRPLPSLRVGYPSSNRPNLIFTCEPMTIRAPLRAGAYRMEPSGGRSYRLVRDSAIPAQSPWPDTLLIRLFDEAADEEIALERGDLDVAVFWPGELSSHMRENPQWRDYLRGTRSRGVLAALTTSDRDPGSTSIPRDSSAVASLNEEVFRGDLQPWSPPFGRAQFPETVWTVRSHVARRFEVDRSCPGWQALELSLNRGRSGVPDEWSTSRLTYLDAPIDSPDSLSSASAEYVRRSALPSAIREGAEGRVKFLFAIRCPVVCPRKLRAYVGALGADAFVDVPDCRPARREP</sequence>
<gene>
    <name evidence="1" type="ORF">E6K76_02395</name>
</gene>
<proteinExistence type="predicted"/>
<evidence type="ECO:0000313" key="2">
    <source>
        <dbReference type="Proteomes" id="UP000316852"/>
    </source>
</evidence>
<name>A0A538T995_UNCEI</name>
<accession>A0A538T995</accession>
<comment type="caution">
    <text evidence="1">The sequence shown here is derived from an EMBL/GenBank/DDBJ whole genome shotgun (WGS) entry which is preliminary data.</text>
</comment>
<reference evidence="1 2" key="1">
    <citation type="journal article" date="2019" name="Nat. Microbiol.">
        <title>Mediterranean grassland soil C-N compound turnover is dependent on rainfall and depth, and is mediated by genomically divergent microorganisms.</title>
        <authorList>
            <person name="Diamond S."/>
            <person name="Andeer P.F."/>
            <person name="Li Z."/>
            <person name="Crits-Christoph A."/>
            <person name="Burstein D."/>
            <person name="Anantharaman K."/>
            <person name="Lane K.R."/>
            <person name="Thomas B.C."/>
            <person name="Pan C."/>
            <person name="Northen T.R."/>
            <person name="Banfield J.F."/>
        </authorList>
    </citation>
    <scope>NUCLEOTIDE SEQUENCE [LARGE SCALE GENOMIC DNA]</scope>
    <source>
        <strain evidence="1">WS_6</strain>
    </source>
</reference>
<dbReference type="AlphaFoldDB" id="A0A538T995"/>
<protein>
    <submittedName>
        <fullName evidence="1">Uncharacterized protein</fullName>
    </submittedName>
</protein>
<dbReference type="EMBL" id="VBOW01000016">
    <property type="protein sequence ID" value="TMQ60196.1"/>
    <property type="molecule type" value="Genomic_DNA"/>
</dbReference>
<dbReference type="Proteomes" id="UP000316852">
    <property type="component" value="Unassembled WGS sequence"/>
</dbReference>